<keyword evidence="3" id="KW-0053">Apoptosis</keyword>
<dbReference type="PROSITE" id="PS01121">
    <property type="entry name" value="CASPASE_HIS"/>
    <property type="match status" value="1"/>
</dbReference>
<evidence type="ECO:0000256" key="2">
    <source>
        <dbReference type="ARBA" id="ARBA00022670"/>
    </source>
</evidence>
<evidence type="ECO:0000259" key="10">
    <source>
        <dbReference type="PROSITE" id="PS50207"/>
    </source>
</evidence>
<dbReference type="PANTHER" id="PTHR47901:SF8">
    <property type="entry name" value="CASPASE-3"/>
    <property type="match status" value="1"/>
</dbReference>
<feature type="active site" evidence="7">
    <location>
        <position position="237"/>
    </location>
</feature>
<dbReference type="PANTHER" id="PTHR47901">
    <property type="entry name" value="CASPASE RECRUITMENT DOMAIN-CONTAINING PROTEIN 18"/>
    <property type="match status" value="1"/>
</dbReference>
<reference evidence="13 14" key="1">
    <citation type="journal article" date="2017" name="Nat. Ecol. Evol.">
        <title>Scallop genome provides insights into evolution of bilaterian karyotype and development.</title>
        <authorList>
            <person name="Wang S."/>
            <person name="Zhang J."/>
            <person name="Jiao W."/>
            <person name="Li J."/>
            <person name="Xun X."/>
            <person name="Sun Y."/>
            <person name="Guo X."/>
            <person name="Huan P."/>
            <person name="Dong B."/>
            <person name="Zhang L."/>
            <person name="Hu X."/>
            <person name="Sun X."/>
            <person name="Wang J."/>
            <person name="Zhao C."/>
            <person name="Wang Y."/>
            <person name="Wang D."/>
            <person name="Huang X."/>
            <person name="Wang R."/>
            <person name="Lv J."/>
            <person name="Li Y."/>
            <person name="Zhang Z."/>
            <person name="Liu B."/>
            <person name="Lu W."/>
            <person name="Hui Y."/>
            <person name="Liang J."/>
            <person name="Zhou Z."/>
            <person name="Hou R."/>
            <person name="Li X."/>
            <person name="Liu Y."/>
            <person name="Li H."/>
            <person name="Ning X."/>
            <person name="Lin Y."/>
            <person name="Zhao L."/>
            <person name="Xing Q."/>
            <person name="Dou J."/>
            <person name="Li Y."/>
            <person name="Mao J."/>
            <person name="Guo H."/>
            <person name="Dou H."/>
            <person name="Li T."/>
            <person name="Mu C."/>
            <person name="Jiang W."/>
            <person name="Fu Q."/>
            <person name="Fu X."/>
            <person name="Miao Y."/>
            <person name="Liu J."/>
            <person name="Yu Q."/>
            <person name="Li R."/>
            <person name="Liao H."/>
            <person name="Li X."/>
            <person name="Kong Y."/>
            <person name="Jiang Z."/>
            <person name="Chourrout D."/>
            <person name="Li R."/>
            <person name="Bao Z."/>
        </authorList>
    </citation>
    <scope>NUCLEOTIDE SEQUENCE [LARGE SCALE GENOMIC DNA]</scope>
    <source>
        <strain evidence="13 14">PY_sf001</strain>
    </source>
</reference>
<organism evidence="13 14">
    <name type="scientific">Mizuhopecten yessoensis</name>
    <name type="common">Japanese scallop</name>
    <name type="synonym">Patinopecten yessoensis</name>
    <dbReference type="NCBI Taxonomy" id="6573"/>
    <lineage>
        <taxon>Eukaryota</taxon>
        <taxon>Metazoa</taxon>
        <taxon>Spiralia</taxon>
        <taxon>Lophotrochozoa</taxon>
        <taxon>Mollusca</taxon>
        <taxon>Bivalvia</taxon>
        <taxon>Autobranchia</taxon>
        <taxon>Pteriomorphia</taxon>
        <taxon>Pectinida</taxon>
        <taxon>Pectinoidea</taxon>
        <taxon>Pectinidae</taxon>
        <taxon>Mizuhopecten</taxon>
    </lineage>
</organism>
<dbReference type="PROSITE" id="PS50208">
    <property type="entry name" value="CASPASE_P20"/>
    <property type="match status" value="1"/>
</dbReference>
<accession>A0A210PPU8</accession>
<dbReference type="GO" id="GO:0006508">
    <property type="term" value="P:proteolysis"/>
    <property type="evidence" value="ECO:0007669"/>
    <property type="project" value="UniProtKB-KW"/>
</dbReference>
<feature type="active site" evidence="7">
    <location>
        <position position="280"/>
    </location>
</feature>
<dbReference type="EMBL" id="NEDP02005565">
    <property type="protein sequence ID" value="OWF38497.1"/>
    <property type="molecule type" value="Genomic_DNA"/>
</dbReference>
<dbReference type="PIRSF" id="PIRSF038001">
    <property type="entry name" value="Caspase_ICE"/>
    <property type="match status" value="1"/>
</dbReference>
<evidence type="ECO:0000256" key="7">
    <source>
        <dbReference type="PIRSR" id="PIRSR038001-1"/>
    </source>
</evidence>
<evidence type="ECO:0000256" key="9">
    <source>
        <dbReference type="SAM" id="MobiDB-lite"/>
    </source>
</evidence>
<comment type="caution">
    <text evidence="13">The sequence shown here is derived from an EMBL/GenBank/DDBJ whole genome shotgun (WGS) entry which is preliminary data.</text>
</comment>
<keyword evidence="2" id="KW-0645">Protease</keyword>
<dbReference type="PRINTS" id="PR00376">
    <property type="entry name" value="IL1BCENZYME"/>
</dbReference>
<dbReference type="InterPro" id="IPR011600">
    <property type="entry name" value="Pept_C14_caspase"/>
</dbReference>
<dbReference type="STRING" id="6573.A0A210PPU8"/>
<dbReference type="GO" id="GO:0042981">
    <property type="term" value="P:regulation of apoptotic process"/>
    <property type="evidence" value="ECO:0007669"/>
    <property type="project" value="InterPro"/>
</dbReference>
<keyword evidence="14" id="KW-1185">Reference proteome</keyword>
<sequence length="454" mass="51480">MAEEAWKEGIRKNFSSIIKEVANPDDLVEYFHHTITPPLLNDDQVAKIQAVNATKKTKTRSLINTLMYGDETVLSELVKGLRATKNENVAKLLEPYEEKLTQQRTKKLHLPPKVWPPSTKELDEMHEANIEQCDVADVSKSGYTEHAEVYTMTAKRRGLAVIINNKIFGPFGKANRSERTGTDLDRNKLSRVLSQLHFTVRIYNNVTSADMLKIAEESSTWQHHEESDCFVFVVLSHGCTSGIYGTDGNVVHVDNIVKNFNNENCPKLTGKPKIFLFQACRSSSEINNELNESGNVRPDCMETSEGSEASCQDNDDDDDDDDVSKAFENLPNDTDRIQADSGVDGGPNKQIKKSSHIASDFLFAYATPEGYRSYRNEKRGSWFIQAIVWVLKYNANKAHLQDLMTEVNRYVSTQNVQVSEIRTTLHKRLYFFPGVFNNPPEENDYIDEPETVKQ</sequence>
<evidence type="ECO:0000259" key="12">
    <source>
        <dbReference type="PROSITE" id="PS50209"/>
    </source>
</evidence>
<evidence type="ECO:0000313" key="14">
    <source>
        <dbReference type="Proteomes" id="UP000242188"/>
    </source>
</evidence>
<evidence type="ECO:0000256" key="5">
    <source>
        <dbReference type="ARBA" id="ARBA00022807"/>
    </source>
</evidence>
<evidence type="ECO:0000256" key="6">
    <source>
        <dbReference type="ARBA" id="ARBA00023145"/>
    </source>
</evidence>
<dbReference type="InterPro" id="IPR015917">
    <property type="entry name" value="Pept_C14A"/>
</dbReference>
<evidence type="ECO:0000313" key="13">
    <source>
        <dbReference type="EMBL" id="OWF38497.1"/>
    </source>
</evidence>
<dbReference type="Gene3D" id="3.40.50.1460">
    <property type="match status" value="1"/>
</dbReference>
<dbReference type="InterPro" id="IPR001315">
    <property type="entry name" value="CARD"/>
</dbReference>
<protein>
    <submittedName>
        <fullName evidence="13">Caspase-9</fullName>
    </submittedName>
</protein>
<dbReference type="Pfam" id="PF00656">
    <property type="entry name" value="Peptidase_C14"/>
    <property type="match status" value="1"/>
</dbReference>
<name>A0A210PPU8_MIZYE</name>
<gene>
    <name evidence="13" type="ORF">KP79_PYT12173</name>
</gene>
<keyword evidence="5" id="KW-0788">Thiol protease</keyword>
<keyword evidence="4" id="KW-0378">Hydrolase</keyword>
<feature type="region of interest" description="Disordered" evidence="9">
    <location>
        <begin position="290"/>
        <end position="322"/>
    </location>
</feature>
<dbReference type="InterPro" id="IPR016129">
    <property type="entry name" value="Caspase_his_AS"/>
</dbReference>
<dbReference type="InterPro" id="IPR029030">
    <property type="entry name" value="Caspase-like_dom_sf"/>
</dbReference>
<dbReference type="GO" id="GO:0004197">
    <property type="term" value="F:cysteine-type endopeptidase activity"/>
    <property type="evidence" value="ECO:0007669"/>
    <property type="project" value="InterPro"/>
</dbReference>
<dbReference type="InterPro" id="IPR001309">
    <property type="entry name" value="Pept_C14_p20"/>
</dbReference>
<dbReference type="PROSITE" id="PS50209">
    <property type="entry name" value="CARD"/>
    <property type="match status" value="1"/>
</dbReference>
<evidence type="ECO:0000256" key="8">
    <source>
        <dbReference type="RuleBase" id="RU003971"/>
    </source>
</evidence>
<dbReference type="Gene3D" id="1.10.533.10">
    <property type="entry name" value="Death Domain, Fas"/>
    <property type="match status" value="1"/>
</dbReference>
<dbReference type="SUPFAM" id="SSF52129">
    <property type="entry name" value="Caspase-like"/>
    <property type="match status" value="1"/>
</dbReference>
<dbReference type="Proteomes" id="UP000242188">
    <property type="component" value="Unassembled WGS sequence"/>
</dbReference>
<dbReference type="AlphaFoldDB" id="A0A210PPU8"/>
<dbReference type="InterPro" id="IPR002398">
    <property type="entry name" value="Pept_C14"/>
</dbReference>
<comment type="similarity">
    <text evidence="1 8">Belongs to the peptidase C14A family.</text>
</comment>
<feature type="domain" description="Caspase family p20" evidence="11">
    <location>
        <begin position="156"/>
        <end position="284"/>
    </location>
</feature>
<evidence type="ECO:0000259" key="11">
    <source>
        <dbReference type="PROSITE" id="PS50208"/>
    </source>
</evidence>
<dbReference type="OrthoDB" id="6286214at2759"/>
<dbReference type="InterPro" id="IPR011029">
    <property type="entry name" value="DEATH-like_dom_sf"/>
</dbReference>
<evidence type="ECO:0000256" key="4">
    <source>
        <dbReference type="ARBA" id="ARBA00022801"/>
    </source>
</evidence>
<evidence type="ECO:0000256" key="1">
    <source>
        <dbReference type="ARBA" id="ARBA00010134"/>
    </source>
</evidence>
<dbReference type="GO" id="GO:0006915">
    <property type="term" value="P:apoptotic process"/>
    <property type="evidence" value="ECO:0007669"/>
    <property type="project" value="UniProtKB-KW"/>
</dbReference>
<dbReference type="PROSITE" id="PS50207">
    <property type="entry name" value="CASPASE_P10"/>
    <property type="match status" value="1"/>
</dbReference>
<proteinExistence type="inferred from homology"/>
<feature type="compositionally biased region" description="Acidic residues" evidence="9">
    <location>
        <begin position="313"/>
        <end position="322"/>
    </location>
</feature>
<dbReference type="CDD" id="cd00032">
    <property type="entry name" value="CASc"/>
    <property type="match status" value="1"/>
</dbReference>
<keyword evidence="6" id="KW-0865">Zymogen</keyword>
<evidence type="ECO:0000256" key="3">
    <source>
        <dbReference type="ARBA" id="ARBA00022703"/>
    </source>
</evidence>
<feature type="domain" description="CARD" evidence="12">
    <location>
        <begin position="2"/>
        <end position="96"/>
    </location>
</feature>
<feature type="domain" description="Caspase family p10" evidence="10">
    <location>
        <begin position="351"/>
        <end position="433"/>
    </location>
</feature>
<dbReference type="SMART" id="SM00115">
    <property type="entry name" value="CASc"/>
    <property type="match status" value="1"/>
</dbReference>
<dbReference type="InterPro" id="IPR002138">
    <property type="entry name" value="Pept_C14_p10"/>
</dbReference>